<reference evidence="4" key="1">
    <citation type="submission" date="2016-10" db="EMBL/GenBank/DDBJ databases">
        <authorList>
            <person name="Varghese N."/>
            <person name="Submissions S."/>
        </authorList>
    </citation>
    <scope>NUCLEOTIDE SEQUENCE [LARGE SCALE GENOMIC DNA]</scope>
    <source>
        <strain evidence="4">DSM 3384</strain>
    </source>
</reference>
<organism evidence="3 4">
    <name type="scientific">Desulfobacula phenolica</name>
    <dbReference type="NCBI Taxonomy" id="90732"/>
    <lineage>
        <taxon>Bacteria</taxon>
        <taxon>Pseudomonadati</taxon>
        <taxon>Thermodesulfobacteriota</taxon>
        <taxon>Desulfobacteria</taxon>
        <taxon>Desulfobacterales</taxon>
        <taxon>Desulfobacteraceae</taxon>
        <taxon>Desulfobacula</taxon>
    </lineage>
</organism>
<evidence type="ECO:0000313" key="3">
    <source>
        <dbReference type="EMBL" id="SDU67420.1"/>
    </source>
</evidence>
<dbReference type="SUPFAM" id="SSF52200">
    <property type="entry name" value="Toll/Interleukin receptor TIR domain"/>
    <property type="match status" value="1"/>
</dbReference>
<dbReference type="PROSITE" id="PS50104">
    <property type="entry name" value="TIR"/>
    <property type="match status" value="1"/>
</dbReference>
<protein>
    <submittedName>
        <fullName evidence="3">SEFIR domain-containing protein</fullName>
    </submittedName>
</protein>
<dbReference type="PROSITE" id="PS51534">
    <property type="entry name" value="SEFIR"/>
    <property type="match status" value="1"/>
</dbReference>
<dbReference type="Gene3D" id="3.40.50.10140">
    <property type="entry name" value="Toll/interleukin-1 receptor homology (TIR) domain"/>
    <property type="match status" value="1"/>
</dbReference>
<dbReference type="InterPro" id="IPR000157">
    <property type="entry name" value="TIR_dom"/>
</dbReference>
<evidence type="ECO:0000313" key="4">
    <source>
        <dbReference type="Proteomes" id="UP000199608"/>
    </source>
</evidence>
<gene>
    <name evidence="3" type="ORF">SAMN04487931_1402</name>
</gene>
<evidence type="ECO:0000259" key="2">
    <source>
        <dbReference type="PROSITE" id="PS51534"/>
    </source>
</evidence>
<dbReference type="InterPro" id="IPR035897">
    <property type="entry name" value="Toll_tir_struct_dom_sf"/>
</dbReference>
<dbReference type="GO" id="GO:0007165">
    <property type="term" value="P:signal transduction"/>
    <property type="evidence" value="ECO:0007669"/>
    <property type="project" value="InterPro"/>
</dbReference>
<feature type="domain" description="SEFIR" evidence="2">
    <location>
        <begin position="3"/>
        <end position="134"/>
    </location>
</feature>
<proteinExistence type="predicted"/>
<dbReference type="RefSeq" id="WP_092238826.1">
    <property type="nucleotide sequence ID" value="NZ_FNLL01000040.1"/>
</dbReference>
<keyword evidence="4" id="KW-1185">Reference proteome</keyword>
<dbReference type="Proteomes" id="UP000199608">
    <property type="component" value="Unassembled WGS sequence"/>
</dbReference>
<accession>A0A1H2KFB0</accession>
<dbReference type="AlphaFoldDB" id="A0A1H2KFB0"/>
<name>A0A1H2KFB0_9BACT</name>
<sequence>MTIPSVFISYSHDTQEHKKWVLDLATRLRNTGIDAALDQWDLKPGDDLPHFMEQNLVSSDYVIMICTEKYVSKANSGVGGVGYEKMIITSDLLTKIDSNKIIPIIRQEGTADVPTFLKTKLYVNFSRDDEFEFSYDELVRTIHNAPLYKKPEVANNPFEPITDGKQEKTNDAVYELMAIVIHYFESGHDYVQYKDLIGKIGKSRVMLDMIIREAVEKGYVTQASTKSLFLKEKGKFYAVDHKLVEV</sequence>
<evidence type="ECO:0000259" key="1">
    <source>
        <dbReference type="PROSITE" id="PS50104"/>
    </source>
</evidence>
<feature type="domain" description="TIR" evidence="1">
    <location>
        <begin position="2"/>
        <end position="139"/>
    </location>
</feature>
<dbReference type="InterPro" id="IPR013568">
    <property type="entry name" value="SEFIR_dom"/>
</dbReference>
<dbReference type="Pfam" id="PF13676">
    <property type="entry name" value="TIR_2"/>
    <property type="match status" value="1"/>
</dbReference>
<dbReference type="EMBL" id="FNLL01000040">
    <property type="protein sequence ID" value="SDU67420.1"/>
    <property type="molecule type" value="Genomic_DNA"/>
</dbReference>